<comment type="catalytic activity">
    <reaction evidence="10">
        <text>sn-glycerol 1-phosphate + (2E,6E,10E)-geranylgeranyl diphosphate = sn-3-O-(geranylgeranyl)glycerol 1-phosphate + diphosphate</text>
        <dbReference type="Rhea" id="RHEA:23404"/>
        <dbReference type="ChEBI" id="CHEBI:33019"/>
        <dbReference type="ChEBI" id="CHEBI:57677"/>
        <dbReference type="ChEBI" id="CHEBI:57685"/>
        <dbReference type="ChEBI" id="CHEBI:58756"/>
        <dbReference type="EC" id="2.5.1.41"/>
    </reaction>
</comment>
<keyword evidence="9" id="KW-1208">Phospholipid metabolism</keyword>
<dbReference type="InterPro" id="IPR026438">
    <property type="entry name" value="GGGP_synthase_archaea"/>
</dbReference>
<evidence type="ECO:0000313" key="13">
    <source>
        <dbReference type="Proteomes" id="UP000320766"/>
    </source>
</evidence>
<keyword evidence="8" id="KW-0594">Phospholipid biosynthesis</keyword>
<dbReference type="GO" id="GO:0046474">
    <property type="term" value="P:glycerophospholipid biosynthetic process"/>
    <property type="evidence" value="ECO:0007669"/>
    <property type="project" value="InterPro"/>
</dbReference>
<dbReference type="NCBIfam" id="TIGR04146">
    <property type="entry name" value="GGGPS_Afulg"/>
    <property type="match status" value="1"/>
</dbReference>
<evidence type="ECO:0000256" key="7">
    <source>
        <dbReference type="ARBA" id="ARBA00023098"/>
    </source>
</evidence>
<name>A0A520KXD3_9EURY</name>
<dbReference type="PANTHER" id="PTHR40029:SF2">
    <property type="entry name" value="HEPTAPRENYLGLYCERYL PHOSPHATE SYNTHASE"/>
    <property type="match status" value="1"/>
</dbReference>
<dbReference type="NCBIfam" id="NF003199">
    <property type="entry name" value="PRK04169.1-3"/>
    <property type="match status" value="1"/>
</dbReference>
<protein>
    <recommendedName>
        <fullName evidence="1 11">Phosphoglycerol geranylgeranyltransferase</fullName>
        <ecNumber evidence="1 11">2.5.1.41</ecNumber>
    </recommendedName>
</protein>
<dbReference type="PANTHER" id="PTHR40029">
    <property type="match status" value="1"/>
</dbReference>
<sequence length="219" mass="25268">MRLNEWRHITKLDPDKDNTEKIVKTVMNSGTDAVMLSGTMGVTKKKVLNLLEKIRDYDMPKIQEPSYPDYILKDVDYLFIPSVINTEDHRWICGIHKEWVQNFDIPWDKVVPEAYIVLNQYSSVGRLTGSRCDLNEEEAVAYAVMAEKFFKFPIIYIEYSGIYGDERIVRAVSNSLKEAKLFYGGGIDNRDKAEEMGKYATIIVGNIIYEDLNAYLETI</sequence>
<organism evidence="12 13">
    <name type="scientific">Candidatus Methanolliviera hydrocarbonicum</name>
    <dbReference type="NCBI Taxonomy" id="2491085"/>
    <lineage>
        <taxon>Archaea</taxon>
        <taxon>Methanobacteriati</taxon>
        <taxon>Methanobacteriota</taxon>
        <taxon>Candidatus Methanoliparia</taxon>
        <taxon>Candidatus Methanoliparales</taxon>
        <taxon>Candidatus Methanollivieraceae</taxon>
        <taxon>Candidatus Methanolliviera</taxon>
    </lineage>
</organism>
<dbReference type="InterPro" id="IPR039074">
    <property type="entry name" value="GGGP/HepGP_synthase_I"/>
</dbReference>
<dbReference type="Pfam" id="PF01884">
    <property type="entry name" value="PcrB"/>
    <property type="match status" value="1"/>
</dbReference>
<dbReference type="NCBIfam" id="TIGR01768">
    <property type="entry name" value="GGGP-family"/>
    <property type="match status" value="1"/>
</dbReference>
<dbReference type="GO" id="GO:0120536">
    <property type="term" value="F:heptaprenylglyceryl phosphate synthase activity"/>
    <property type="evidence" value="ECO:0007669"/>
    <property type="project" value="UniProtKB-ARBA"/>
</dbReference>
<keyword evidence="6" id="KW-0460">Magnesium</keyword>
<keyword evidence="5" id="KW-0479">Metal-binding</keyword>
<evidence type="ECO:0000256" key="5">
    <source>
        <dbReference type="ARBA" id="ARBA00022723"/>
    </source>
</evidence>
<dbReference type="Proteomes" id="UP000320766">
    <property type="component" value="Unassembled WGS sequence"/>
</dbReference>
<evidence type="ECO:0000256" key="1">
    <source>
        <dbReference type="ARBA" id="ARBA00012676"/>
    </source>
</evidence>
<reference evidence="12 13" key="1">
    <citation type="journal article" date="2019" name="Nat. Microbiol.">
        <title>Wide diversity of methane and short-chain alkane metabolisms in uncultured archaea.</title>
        <authorList>
            <person name="Borrel G."/>
            <person name="Adam P.S."/>
            <person name="McKay L.J."/>
            <person name="Chen L.X."/>
            <person name="Sierra-Garcia I.N."/>
            <person name="Sieber C.M."/>
            <person name="Letourneur Q."/>
            <person name="Ghozlane A."/>
            <person name="Andersen G.L."/>
            <person name="Li W.J."/>
            <person name="Hallam S.J."/>
            <person name="Muyzer G."/>
            <person name="de Oliveira V.M."/>
            <person name="Inskeep W.P."/>
            <person name="Banfield J.F."/>
            <person name="Gribaldo S."/>
        </authorList>
    </citation>
    <scope>NUCLEOTIDE SEQUENCE [LARGE SCALE GENOMIC DNA]</scope>
    <source>
        <strain evidence="12">NM1b</strain>
    </source>
</reference>
<dbReference type="SUPFAM" id="SSF51395">
    <property type="entry name" value="FMN-linked oxidoreductases"/>
    <property type="match status" value="1"/>
</dbReference>
<dbReference type="EMBL" id="RXIL01000055">
    <property type="protein sequence ID" value="RZN70420.1"/>
    <property type="molecule type" value="Genomic_DNA"/>
</dbReference>
<evidence type="ECO:0000256" key="2">
    <source>
        <dbReference type="ARBA" id="ARBA00022490"/>
    </source>
</evidence>
<dbReference type="AlphaFoldDB" id="A0A520KXD3"/>
<keyword evidence="3" id="KW-0444">Lipid biosynthesis</keyword>
<evidence type="ECO:0000256" key="4">
    <source>
        <dbReference type="ARBA" id="ARBA00022679"/>
    </source>
</evidence>
<comment type="caution">
    <text evidence="12">The sequence shown here is derived from an EMBL/GenBank/DDBJ whole genome shotgun (WGS) entry which is preliminary data.</text>
</comment>
<dbReference type="EC" id="2.5.1.41" evidence="1 11"/>
<dbReference type="InterPro" id="IPR008205">
    <property type="entry name" value="GGGP_HepGP_synthase"/>
</dbReference>
<dbReference type="GO" id="GO:0047294">
    <property type="term" value="F:phosphoglycerol geranylgeranyltransferase activity"/>
    <property type="evidence" value="ECO:0007669"/>
    <property type="project" value="UniProtKB-EC"/>
</dbReference>
<evidence type="ECO:0000256" key="9">
    <source>
        <dbReference type="ARBA" id="ARBA00023264"/>
    </source>
</evidence>
<evidence type="ECO:0000256" key="3">
    <source>
        <dbReference type="ARBA" id="ARBA00022516"/>
    </source>
</evidence>
<dbReference type="Gene3D" id="3.20.20.390">
    <property type="entry name" value="FMN-linked oxidoreductases"/>
    <property type="match status" value="1"/>
</dbReference>
<evidence type="ECO:0000256" key="10">
    <source>
        <dbReference type="ARBA" id="ARBA00047288"/>
    </source>
</evidence>
<dbReference type="GO" id="GO:0046872">
    <property type="term" value="F:metal ion binding"/>
    <property type="evidence" value="ECO:0007669"/>
    <property type="project" value="UniProtKB-KW"/>
</dbReference>
<proteinExistence type="predicted"/>
<gene>
    <name evidence="12" type="ORF">EF807_03330</name>
</gene>
<evidence type="ECO:0000256" key="11">
    <source>
        <dbReference type="NCBIfam" id="TIGR04146"/>
    </source>
</evidence>
<dbReference type="InterPro" id="IPR038597">
    <property type="entry name" value="GGGP/HepGP_synthase_sf"/>
</dbReference>
<evidence type="ECO:0000256" key="8">
    <source>
        <dbReference type="ARBA" id="ARBA00023209"/>
    </source>
</evidence>
<keyword evidence="4 12" id="KW-0808">Transferase</keyword>
<keyword evidence="2" id="KW-0963">Cytoplasm</keyword>
<accession>A0A520KXD3</accession>
<dbReference type="CDD" id="cd02812">
    <property type="entry name" value="PcrB_like"/>
    <property type="match status" value="1"/>
</dbReference>
<evidence type="ECO:0000256" key="6">
    <source>
        <dbReference type="ARBA" id="ARBA00022842"/>
    </source>
</evidence>
<evidence type="ECO:0000313" key="12">
    <source>
        <dbReference type="EMBL" id="RZN70420.1"/>
    </source>
</evidence>
<keyword evidence="7" id="KW-0443">Lipid metabolism</keyword>